<gene>
    <name evidence="1" type="primary">WBGene00275529</name>
</gene>
<sequence>MYWDPQPDTVRFTYYNEVVGYHPYLNVAFSALGYLLFALVIVGSQMKGIFKSYVHTVFLILAYAFVIDVFETGQTLYFIFNLPDKSSFNLFTNLKKSSHSK</sequence>
<dbReference type="AlphaFoldDB" id="A0A2A6BSW6"/>
<accession>A0A2A6BSW6</accession>
<evidence type="ECO:0000313" key="2">
    <source>
        <dbReference type="Proteomes" id="UP000005239"/>
    </source>
</evidence>
<name>A0A2A6BSW6_PRIPA</name>
<accession>A0A8R1YTZ8</accession>
<organism evidence="1 2">
    <name type="scientific">Pristionchus pacificus</name>
    <name type="common">Parasitic nematode worm</name>
    <dbReference type="NCBI Taxonomy" id="54126"/>
    <lineage>
        <taxon>Eukaryota</taxon>
        <taxon>Metazoa</taxon>
        <taxon>Ecdysozoa</taxon>
        <taxon>Nematoda</taxon>
        <taxon>Chromadorea</taxon>
        <taxon>Rhabditida</taxon>
        <taxon>Rhabditina</taxon>
        <taxon>Diplogasteromorpha</taxon>
        <taxon>Diplogasteroidea</taxon>
        <taxon>Neodiplogasteridae</taxon>
        <taxon>Pristionchus</taxon>
    </lineage>
</organism>
<keyword evidence="2" id="KW-1185">Reference proteome</keyword>
<proteinExistence type="predicted"/>
<reference evidence="2" key="1">
    <citation type="journal article" date="2008" name="Nat. Genet.">
        <title>The Pristionchus pacificus genome provides a unique perspective on nematode lifestyle and parasitism.</title>
        <authorList>
            <person name="Dieterich C."/>
            <person name="Clifton S.W."/>
            <person name="Schuster L.N."/>
            <person name="Chinwalla A."/>
            <person name="Delehaunty K."/>
            <person name="Dinkelacker I."/>
            <person name="Fulton L."/>
            <person name="Fulton R."/>
            <person name="Godfrey J."/>
            <person name="Minx P."/>
            <person name="Mitreva M."/>
            <person name="Roeseler W."/>
            <person name="Tian H."/>
            <person name="Witte H."/>
            <person name="Yang S.P."/>
            <person name="Wilson R.K."/>
            <person name="Sommer R.J."/>
        </authorList>
    </citation>
    <scope>NUCLEOTIDE SEQUENCE [LARGE SCALE GENOMIC DNA]</scope>
    <source>
        <strain evidence="2">PS312</strain>
    </source>
</reference>
<evidence type="ECO:0000313" key="1">
    <source>
        <dbReference type="EnsemblMetazoa" id="PPA37160.1"/>
    </source>
</evidence>
<dbReference type="EnsemblMetazoa" id="PPA37160.1">
    <property type="protein sequence ID" value="PPA37160.1"/>
    <property type="gene ID" value="WBGene00275529"/>
</dbReference>
<protein>
    <submittedName>
        <fullName evidence="1">Uncharacterized protein</fullName>
    </submittedName>
</protein>
<dbReference type="Proteomes" id="UP000005239">
    <property type="component" value="Unassembled WGS sequence"/>
</dbReference>
<reference evidence="1" key="2">
    <citation type="submission" date="2022-06" db="UniProtKB">
        <authorList>
            <consortium name="EnsemblMetazoa"/>
        </authorList>
    </citation>
    <scope>IDENTIFICATION</scope>
    <source>
        <strain evidence="1">PS312</strain>
    </source>
</reference>